<accession>A0A3A6T3D6</accession>
<dbReference type="CDD" id="cd00156">
    <property type="entry name" value="REC"/>
    <property type="match status" value="1"/>
</dbReference>
<keyword evidence="4" id="KW-1185">Reference proteome</keyword>
<dbReference type="Pfam" id="PF00072">
    <property type="entry name" value="Response_reg"/>
    <property type="match status" value="1"/>
</dbReference>
<sequence>MTFFSSDFLIYLLPVSDGFQHYQQVKTTTDPQQISHYLNQFDIDVVLLDMNFTQDAISGKEGFHWLKQILTLKPSTTVIMMTAYADMNLAVQAIKAGAADFIAKPWQNEALGI</sequence>
<dbReference type="Proteomes" id="UP000273022">
    <property type="component" value="Unassembled WGS sequence"/>
</dbReference>
<proteinExistence type="predicted"/>
<dbReference type="Gene3D" id="3.40.50.2300">
    <property type="match status" value="1"/>
</dbReference>
<organism evidence="3 4">
    <name type="scientific">Parashewanella spongiae</name>
    <dbReference type="NCBI Taxonomy" id="342950"/>
    <lineage>
        <taxon>Bacteria</taxon>
        <taxon>Pseudomonadati</taxon>
        <taxon>Pseudomonadota</taxon>
        <taxon>Gammaproteobacteria</taxon>
        <taxon>Alteromonadales</taxon>
        <taxon>Shewanellaceae</taxon>
        <taxon>Parashewanella</taxon>
    </lineage>
</organism>
<dbReference type="PROSITE" id="PS50110">
    <property type="entry name" value="RESPONSE_REGULATORY"/>
    <property type="match status" value="1"/>
</dbReference>
<evidence type="ECO:0000259" key="2">
    <source>
        <dbReference type="PROSITE" id="PS50110"/>
    </source>
</evidence>
<gene>
    <name evidence="3" type="ORF">D5R81_20315</name>
</gene>
<dbReference type="SMART" id="SM00448">
    <property type="entry name" value="REC"/>
    <property type="match status" value="1"/>
</dbReference>
<dbReference type="EMBL" id="QYYH01000316">
    <property type="protein sequence ID" value="RJX99767.1"/>
    <property type="molecule type" value="Genomic_DNA"/>
</dbReference>
<comment type="caution">
    <text evidence="3">The sequence shown here is derived from an EMBL/GenBank/DDBJ whole genome shotgun (WGS) entry which is preliminary data.</text>
</comment>
<protein>
    <submittedName>
        <fullName evidence="3">Response regulator</fullName>
    </submittedName>
</protein>
<keyword evidence="1" id="KW-0597">Phosphoprotein</keyword>
<feature type="modified residue" description="4-aspartylphosphate" evidence="1">
    <location>
        <position position="49"/>
    </location>
</feature>
<name>A0A3A6T3D6_9GAMM</name>
<dbReference type="InterPro" id="IPR001789">
    <property type="entry name" value="Sig_transdc_resp-reg_receiver"/>
</dbReference>
<dbReference type="AlphaFoldDB" id="A0A3A6T3D6"/>
<feature type="domain" description="Response regulatory" evidence="2">
    <location>
        <begin position="1"/>
        <end position="113"/>
    </location>
</feature>
<reference evidence="3 4" key="1">
    <citation type="submission" date="2018-09" db="EMBL/GenBank/DDBJ databases">
        <title>Phylogeny of the Shewanellaceae, and recommendation for two new genera, Pseudoshewanella and Parashewanella.</title>
        <authorList>
            <person name="Wang G."/>
        </authorList>
    </citation>
    <scope>NUCLEOTIDE SEQUENCE [LARGE SCALE GENOMIC DNA]</scope>
    <source>
        <strain evidence="3 4">KCTC 22492</strain>
    </source>
</reference>
<evidence type="ECO:0000256" key="1">
    <source>
        <dbReference type="PROSITE-ProRule" id="PRU00169"/>
    </source>
</evidence>
<dbReference type="InterPro" id="IPR011006">
    <property type="entry name" value="CheY-like_superfamily"/>
</dbReference>
<evidence type="ECO:0000313" key="3">
    <source>
        <dbReference type="EMBL" id="RJX99767.1"/>
    </source>
</evidence>
<dbReference type="GO" id="GO:0000160">
    <property type="term" value="P:phosphorelay signal transduction system"/>
    <property type="evidence" value="ECO:0007669"/>
    <property type="project" value="InterPro"/>
</dbReference>
<dbReference type="OrthoDB" id="9802426at2"/>
<dbReference type="SUPFAM" id="SSF52172">
    <property type="entry name" value="CheY-like"/>
    <property type="match status" value="1"/>
</dbReference>
<evidence type="ECO:0000313" key="4">
    <source>
        <dbReference type="Proteomes" id="UP000273022"/>
    </source>
</evidence>